<protein>
    <recommendedName>
        <fullName evidence="8">Protein kinase domain-containing protein</fullName>
    </recommendedName>
</protein>
<feature type="region of interest" description="Disordered" evidence="7">
    <location>
        <begin position="1389"/>
        <end position="1427"/>
    </location>
</feature>
<feature type="region of interest" description="Disordered" evidence="7">
    <location>
        <begin position="223"/>
        <end position="242"/>
    </location>
</feature>
<dbReference type="Gene3D" id="1.10.510.10">
    <property type="entry name" value="Transferase(Phosphotransferase) domain 1"/>
    <property type="match status" value="2"/>
</dbReference>
<evidence type="ECO:0000256" key="6">
    <source>
        <dbReference type="PROSITE-ProRule" id="PRU10141"/>
    </source>
</evidence>
<feature type="region of interest" description="Disordered" evidence="7">
    <location>
        <begin position="147"/>
        <end position="179"/>
    </location>
</feature>
<dbReference type="PANTHER" id="PTHR11042">
    <property type="entry name" value="EUKARYOTIC TRANSLATION INITIATION FACTOR 2-ALPHA KINASE EIF2-ALPHA KINASE -RELATED"/>
    <property type="match status" value="1"/>
</dbReference>
<feature type="compositionally biased region" description="Basic and acidic residues" evidence="7">
    <location>
        <begin position="361"/>
        <end position="375"/>
    </location>
</feature>
<feature type="region of interest" description="Disordered" evidence="7">
    <location>
        <begin position="570"/>
        <end position="614"/>
    </location>
</feature>
<dbReference type="InterPro" id="IPR017441">
    <property type="entry name" value="Protein_kinase_ATP_BS"/>
</dbReference>
<evidence type="ECO:0000256" key="3">
    <source>
        <dbReference type="ARBA" id="ARBA00022777"/>
    </source>
</evidence>
<dbReference type="GO" id="GO:0004672">
    <property type="term" value="F:protein kinase activity"/>
    <property type="evidence" value="ECO:0007669"/>
    <property type="project" value="InterPro"/>
</dbReference>
<feature type="compositionally biased region" description="Low complexity" evidence="7">
    <location>
        <begin position="223"/>
        <end position="235"/>
    </location>
</feature>
<feature type="region of interest" description="Disordered" evidence="7">
    <location>
        <begin position="1097"/>
        <end position="1117"/>
    </location>
</feature>
<organism evidence="9 10">
    <name type="scientific">Leishmania orientalis</name>
    <dbReference type="NCBI Taxonomy" id="2249476"/>
    <lineage>
        <taxon>Eukaryota</taxon>
        <taxon>Discoba</taxon>
        <taxon>Euglenozoa</taxon>
        <taxon>Kinetoplastea</taxon>
        <taxon>Metakinetoplastina</taxon>
        <taxon>Trypanosomatida</taxon>
        <taxon>Trypanosomatidae</taxon>
        <taxon>Leishmaniinae</taxon>
        <taxon>Leishmania</taxon>
    </lineage>
</organism>
<dbReference type="Gene3D" id="3.30.200.20">
    <property type="entry name" value="Phosphorylase Kinase, domain 1"/>
    <property type="match status" value="1"/>
</dbReference>
<feature type="region of interest" description="Disordered" evidence="7">
    <location>
        <begin position="510"/>
        <end position="529"/>
    </location>
</feature>
<feature type="domain" description="Protein kinase" evidence="8">
    <location>
        <begin position="943"/>
        <end position="1684"/>
    </location>
</feature>
<reference evidence="10" key="2">
    <citation type="journal article" date="2021" name="Sci. Data">
        <title>Chromosome-scale genome sequencing, assembly and annotation of six genomes from subfamily Leishmaniinae.</title>
        <authorList>
            <person name="Almutairi H."/>
            <person name="Urbaniak M.D."/>
            <person name="Bates M.D."/>
            <person name="Jariyapan N."/>
            <person name="Kwakye-Nuako G."/>
            <person name="Thomaz Soccol V."/>
            <person name="Al-Salem W.S."/>
            <person name="Dillon R.J."/>
            <person name="Bates P.A."/>
            <person name="Gatherer D."/>
        </authorList>
    </citation>
    <scope>NUCLEOTIDE SEQUENCE [LARGE SCALE GENOMIC DNA]</scope>
</reference>
<evidence type="ECO:0000256" key="7">
    <source>
        <dbReference type="SAM" id="MobiDB-lite"/>
    </source>
</evidence>
<proteinExistence type="inferred from homology"/>
<dbReference type="InterPro" id="IPR000719">
    <property type="entry name" value="Prot_kinase_dom"/>
</dbReference>
<feature type="compositionally biased region" description="Basic and acidic residues" evidence="7">
    <location>
        <begin position="648"/>
        <end position="664"/>
    </location>
</feature>
<evidence type="ECO:0000313" key="9">
    <source>
        <dbReference type="EMBL" id="KAG5472754.1"/>
    </source>
</evidence>
<feature type="compositionally biased region" description="Low complexity" evidence="7">
    <location>
        <begin position="1039"/>
        <end position="1048"/>
    </location>
</feature>
<feature type="compositionally biased region" description="Low complexity" evidence="7">
    <location>
        <begin position="1249"/>
        <end position="1269"/>
    </location>
</feature>
<comment type="caution">
    <text evidence="9">The sequence shown here is derived from an EMBL/GenBank/DDBJ whole genome shotgun (WGS) entry which is preliminary data.</text>
</comment>
<keyword evidence="3" id="KW-0418">Kinase</keyword>
<gene>
    <name evidence="9" type="ORF">LSCM4_02077</name>
</gene>
<dbReference type="RefSeq" id="XP_067061150.1">
    <property type="nucleotide sequence ID" value="XM_067204113.1"/>
</dbReference>
<dbReference type="GeneID" id="92358047"/>
<reference evidence="10" key="1">
    <citation type="journal article" date="2021" name="Microbiol. Resour. Announc.">
        <title>LGAAP: Leishmaniinae Genome Assembly and Annotation Pipeline.</title>
        <authorList>
            <person name="Almutairi H."/>
            <person name="Urbaniak M.D."/>
            <person name="Bates M.D."/>
            <person name="Jariyapan N."/>
            <person name="Kwakye-Nuako G."/>
            <person name="Thomaz-Soccol V."/>
            <person name="Al-Salem W.S."/>
            <person name="Dillon R.J."/>
            <person name="Bates P.A."/>
            <person name="Gatherer D."/>
        </authorList>
    </citation>
    <scope>NUCLEOTIDE SEQUENCE [LARGE SCALE GENOMIC DNA]</scope>
</reference>
<comment type="similarity">
    <text evidence="5">Belongs to the protein kinase superfamily. Ser/Thr protein kinase family. GCN2 subfamily.</text>
</comment>
<dbReference type="Proteomes" id="UP000674143">
    <property type="component" value="Unassembled WGS sequence"/>
</dbReference>
<feature type="compositionally biased region" description="Low complexity" evidence="7">
    <location>
        <begin position="161"/>
        <end position="174"/>
    </location>
</feature>
<dbReference type="GO" id="GO:0005737">
    <property type="term" value="C:cytoplasm"/>
    <property type="evidence" value="ECO:0007669"/>
    <property type="project" value="TreeGrafter"/>
</dbReference>
<feature type="region of interest" description="Disordered" evidence="7">
    <location>
        <begin position="1039"/>
        <end position="1073"/>
    </location>
</feature>
<dbReference type="SUPFAM" id="SSF56112">
    <property type="entry name" value="Protein kinase-like (PK-like)"/>
    <property type="match status" value="1"/>
</dbReference>
<dbReference type="InterPro" id="IPR011009">
    <property type="entry name" value="Kinase-like_dom_sf"/>
</dbReference>
<dbReference type="InterPro" id="IPR008271">
    <property type="entry name" value="Ser/Thr_kinase_AS"/>
</dbReference>
<keyword evidence="4 6" id="KW-0067">ATP-binding</keyword>
<evidence type="ECO:0000256" key="2">
    <source>
        <dbReference type="ARBA" id="ARBA00022741"/>
    </source>
</evidence>
<keyword evidence="10" id="KW-1185">Reference proteome</keyword>
<dbReference type="PANTHER" id="PTHR11042:SF189">
    <property type="entry name" value="PROTEIN KINASE DOMAIN-CONTAINING PROTEIN"/>
    <property type="match status" value="1"/>
</dbReference>
<feature type="compositionally biased region" description="Basic and acidic residues" evidence="7">
    <location>
        <begin position="893"/>
        <end position="904"/>
    </location>
</feature>
<dbReference type="GO" id="GO:0005524">
    <property type="term" value="F:ATP binding"/>
    <property type="evidence" value="ECO:0007669"/>
    <property type="project" value="UniProtKB-UniRule"/>
</dbReference>
<keyword evidence="2 6" id="KW-0547">Nucleotide-binding</keyword>
<dbReference type="PROSITE" id="PS50011">
    <property type="entry name" value="PROTEIN_KINASE_DOM"/>
    <property type="match status" value="1"/>
</dbReference>
<dbReference type="KEGG" id="loi:92358047"/>
<evidence type="ECO:0000259" key="8">
    <source>
        <dbReference type="PROSITE" id="PS50011"/>
    </source>
</evidence>
<name>A0A836GFP3_9TRYP</name>
<feature type="region of interest" description="Disordered" evidence="7">
    <location>
        <begin position="361"/>
        <end position="382"/>
    </location>
</feature>
<feature type="region of interest" description="Disordered" evidence="7">
    <location>
        <begin position="641"/>
        <end position="682"/>
    </location>
</feature>
<accession>A0A836GFP3</accession>
<dbReference type="PROSITE" id="PS00108">
    <property type="entry name" value="PROTEIN_KINASE_ST"/>
    <property type="match status" value="1"/>
</dbReference>
<keyword evidence="1" id="KW-0808">Transferase</keyword>
<evidence type="ECO:0000256" key="4">
    <source>
        <dbReference type="ARBA" id="ARBA00022840"/>
    </source>
</evidence>
<dbReference type="FunFam" id="1.10.510.10:FF:001372">
    <property type="entry name" value="eIF-2 alpha kinase"/>
    <property type="match status" value="1"/>
</dbReference>
<dbReference type="Pfam" id="PF00069">
    <property type="entry name" value="Pkinase"/>
    <property type="match status" value="2"/>
</dbReference>
<dbReference type="GO" id="GO:0005634">
    <property type="term" value="C:nucleus"/>
    <property type="evidence" value="ECO:0007669"/>
    <property type="project" value="TreeGrafter"/>
</dbReference>
<feature type="binding site" evidence="6">
    <location>
        <position position="972"/>
    </location>
    <ligand>
        <name>ATP</name>
        <dbReference type="ChEBI" id="CHEBI:30616"/>
    </ligand>
</feature>
<evidence type="ECO:0000256" key="1">
    <source>
        <dbReference type="ARBA" id="ARBA00022679"/>
    </source>
</evidence>
<feature type="region of interest" description="Disordered" evidence="7">
    <location>
        <begin position="1215"/>
        <end position="1273"/>
    </location>
</feature>
<sequence>METIEASGDGAHLFIATDVAGVIHCYRYTTEAGSGADADNDERASILQHLWSRRLDDQDGLMESATTDEGGAYSPVLSTAAVEQVQRETRVGFRCTVSKRLCCLQPTPTVPPLSVAARKVIAGNRSRVPSAPLKPCSFGGQRSSSSCDAGVVDDANTQDIGEGSSDGGSPAAAGQHPKRHAAGAPCPFCTWAHSSSLSPSTASIPPHLPSALVAPCTSAAAATRTTTNATESATSPLHRGSTVDRAAVERSEGHEETSGGSCGTGGPSKNLFRPCDFMARIPEAVCSVVNASAAARPTAATGSITFADPASPAVGCVPNQYVEAAWYWRCPRSVLDSHAAPDGDCSKAKCSTHIHLANRSETNHRSLDDTEKEATDPEEDSATGHLWISLSEAVRRWNTICCPHHRLLLLRHMEERYSELDLFTGAPLASVYLTPETIAAAAVATLDSSSSSNSLAHSIRSSMMDGNGTESGDDCFDSISDTISDVAPRAVLSLTTQLYRTLVMQGSTPHFSTEATKKKMPRKTATTASRRKAAHTCLAKLTAPAVQLALSWHAPRQWVCQNLSFSGDGEETREERHQGEVELLSASQGPAARSFSTSSESTLPRNSTSASDIDGDVLAGRKQLPPRYNFVRAVSPVPLASVSSATSPRRDSDTPVKLSTEKAARQTCAGTQRSAEPSAGVEGLPHEIPVRCGPGGCVYGVMPAASDSFTTNATSEGAAPQFLLLLQLPLPVVEAFWVTLPSSYALWGSQCSGGAAHRCRPGERPLSATELRRVPWLPREACSLRAAELSVGVSMSTSTALAASPGHASASAALTTMRGFVLEVSEAPSSPNAISSGFPRVLRALSAYDVLSARSAAGHSARRRRDTGENDKPLSVLRAAGKREQAAGATAAPEHRRGTRDTRNRNSSTSSLSEDRRNSSIIHSISPPPRSYIPSTSFLDENFEPLMLLGRGVSGAVLLVRHRVTGVFYAIKVLVARDYESERDILQEMRVHAMLENRYVVRYHTCWSEVISATRAQQLAFIGVCRPHEANLTCRTRLESPSSLSSPEVARRRGRSGTWQAGPTSDKDIPSGSKLRCAPGAWHHLMLPSYSSMYLVGSDSTSGTPSPKAAQVRSRPRLRSNGWGTAIADKFAVDVTGEEGGEVLADSVRRRHDVASDRIRYSRTGMASPPKMGSQCSPGPLTLSPSSSSVCDTHAPLASHRLLRRPFIASFVSSGSSSAASGGIGGINVEGAGDSEEEETLSMWDNAQGGDNRSSSSESSGDSDGSSSTRRQRGRTIIGKRVVFLQMELCQGTLAQYLASRASIHRVENLIIIIQVVAGLRYLHRRGILHRDLKPTNVFMDYRCQYDKAVCQTNSSDTSGVDDGAEHDDTTASSWVFLASPTSQCSAAAAWSGKGSDEAGAPPSPSALALCRRHSGTPTRELQPSCCGPSMPCAPRRTSIAPPGMQSLFPATHSSRASGWEAGKTKSLLESLPSWDNDQTALDFVRHTPHRVAAEMLQERLLRRPPPPVARQRACSGSDLVEGKTASSTASMSLVRGSDGRHFLHRLANWLLHRFVQVRLGDFGLAKFLYQQELCVDGFVSMNGVNTIGVGSPLYASPEQLQGNRCTPASDAFSVGVVLAEMYLQPKTVAERLTVLREVREGVYRDTVLLGQFPELKLVRRLTVTKPERRMTLAAAHSALKSFLEQALQDEVCCYYE</sequence>
<dbReference type="InterPro" id="IPR050339">
    <property type="entry name" value="CC_SR_Kinase"/>
</dbReference>
<evidence type="ECO:0000313" key="10">
    <source>
        <dbReference type="Proteomes" id="UP000674143"/>
    </source>
</evidence>
<feature type="region of interest" description="Disordered" evidence="7">
    <location>
        <begin position="856"/>
        <end position="928"/>
    </location>
</feature>
<feature type="compositionally biased region" description="Polar residues" evidence="7">
    <location>
        <begin position="594"/>
        <end position="611"/>
    </location>
</feature>
<evidence type="ECO:0000256" key="5">
    <source>
        <dbReference type="ARBA" id="ARBA00037982"/>
    </source>
</evidence>
<dbReference type="PROSITE" id="PS00107">
    <property type="entry name" value="PROTEIN_KINASE_ATP"/>
    <property type="match status" value="1"/>
</dbReference>
<dbReference type="SMART" id="SM00220">
    <property type="entry name" value="S_TKc"/>
    <property type="match status" value="1"/>
</dbReference>
<dbReference type="EMBL" id="JAFHLR010000030">
    <property type="protein sequence ID" value="KAG5472754.1"/>
    <property type="molecule type" value="Genomic_DNA"/>
</dbReference>